<evidence type="ECO:0000256" key="8">
    <source>
        <dbReference type="ARBA" id="ARBA00022801"/>
    </source>
</evidence>
<dbReference type="EMBL" id="JAAGRR010000049">
    <property type="protein sequence ID" value="NDY42347.1"/>
    <property type="molecule type" value="Genomic_DNA"/>
</dbReference>
<dbReference type="RefSeq" id="WP_163298486.1">
    <property type="nucleotide sequence ID" value="NZ_JAAGRR010000049.1"/>
</dbReference>
<dbReference type="EC" id="3.2.2.27" evidence="3"/>
<keyword evidence="9" id="KW-0408">Iron</keyword>
<dbReference type="NCBIfam" id="TIGR00758">
    <property type="entry name" value="UDG_fam4"/>
    <property type="match status" value="1"/>
</dbReference>
<dbReference type="GO" id="GO:0006281">
    <property type="term" value="P:DNA repair"/>
    <property type="evidence" value="ECO:0007669"/>
    <property type="project" value="UniProtKB-KW"/>
</dbReference>
<keyword evidence="6" id="KW-0479">Metal-binding</keyword>
<keyword evidence="8" id="KW-0378">Hydrolase</keyword>
<comment type="caution">
    <text evidence="13">The sequence shown here is derived from an EMBL/GenBank/DDBJ whole genome shotgun (WGS) entry which is preliminary data.</text>
</comment>
<dbReference type="PANTHER" id="PTHR33693:SF1">
    <property type="entry name" value="TYPE-4 URACIL-DNA GLYCOSYLASE"/>
    <property type="match status" value="1"/>
</dbReference>
<evidence type="ECO:0000256" key="1">
    <source>
        <dbReference type="ARBA" id="ARBA00001400"/>
    </source>
</evidence>
<feature type="domain" description="Uracil-DNA glycosylase-like" evidence="12">
    <location>
        <begin position="90"/>
        <end position="241"/>
    </location>
</feature>
<dbReference type="Pfam" id="PF03167">
    <property type="entry name" value="UDG"/>
    <property type="match status" value="1"/>
</dbReference>
<dbReference type="InterPro" id="IPR005273">
    <property type="entry name" value="Ura-DNA_glyco_family4"/>
</dbReference>
<dbReference type="GO" id="GO:0046872">
    <property type="term" value="F:metal ion binding"/>
    <property type="evidence" value="ECO:0007669"/>
    <property type="project" value="UniProtKB-KW"/>
</dbReference>
<dbReference type="InterPro" id="IPR036895">
    <property type="entry name" value="Uracil-DNA_glycosylase-like_sf"/>
</dbReference>
<evidence type="ECO:0000256" key="10">
    <source>
        <dbReference type="ARBA" id="ARBA00023014"/>
    </source>
</evidence>
<dbReference type="SMART" id="SM00987">
    <property type="entry name" value="UreE_C"/>
    <property type="match status" value="1"/>
</dbReference>
<dbReference type="CDD" id="cd10030">
    <property type="entry name" value="UDG-F4_TTUDGA_SPO1dp_like"/>
    <property type="match status" value="1"/>
</dbReference>
<keyword evidence="11" id="KW-0234">DNA repair</keyword>
<evidence type="ECO:0000256" key="9">
    <source>
        <dbReference type="ARBA" id="ARBA00023004"/>
    </source>
</evidence>
<dbReference type="SUPFAM" id="SSF52141">
    <property type="entry name" value="Uracil-DNA glycosylase-like"/>
    <property type="match status" value="1"/>
</dbReference>
<evidence type="ECO:0000313" key="13">
    <source>
        <dbReference type="EMBL" id="NDY42347.1"/>
    </source>
</evidence>
<keyword evidence="10" id="KW-0411">Iron-sulfur</keyword>
<sequence length="252" mass="27546">MRDPAVREALADFGGWLRYLKGLGLDALPRSEALDRFLAPRPARRPGVPEAEAGPAPPDLAAAGTLAEVRARLGDCRRCPLHQSRRHLVFGHGAEDATFMVVGEAPGQEEDRRGLPFVGAAGELLTKMLRAIGFGRDAVYIANVLKCRPPGNRTPEPAEIARCLPFLHAQIRVVRPRCILALGRVAAQALTGSNAPIRDLRGRIHRLGDADLVATYHPSYLLRLSGERQKAAKREAWHDLQLIKARHDSAEP</sequence>
<dbReference type="InterPro" id="IPR051536">
    <property type="entry name" value="UDG_Type-4/5"/>
</dbReference>
<dbReference type="GO" id="GO:0004844">
    <property type="term" value="F:uracil DNA N-glycosylase activity"/>
    <property type="evidence" value="ECO:0007669"/>
    <property type="project" value="UniProtKB-EC"/>
</dbReference>
<comment type="similarity">
    <text evidence="2">Belongs to the uracil-DNA glycosylase (UDG) superfamily. Type 4 (UDGa) family.</text>
</comment>
<evidence type="ECO:0000256" key="2">
    <source>
        <dbReference type="ARBA" id="ARBA00006521"/>
    </source>
</evidence>
<evidence type="ECO:0000313" key="14">
    <source>
        <dbReference type="Proteomes" id="UP000469346"/>
    </source>
</evidence>
<dbReference type="Proteomes" id="UP000469346">
    <property type="component" value="Unassembled WGS sequence"/>
</dbReference>
<dbReference type="GO" id="GO:0051539">
    <property type="term" value="F:4 iron, 4 sulfur cluster binding"/>
    <property type="evidence" value="ECO:0007669"/>
    <property type="project" value="UniProtKB-KW"/>
</dbReference>
<keyword evidence="7" id="KW-0227">DNA damage</keyword>
<dbReference type="InterPro" id="IPR005122">
    <property type="entry name" value="Uracil-DNA_glycosylase-like"/>
</dbReference>
<evidence type="ECO:0000256" key="3">
    <source>
        <dbReference type="ARBA" id="ARBA00012030"/>
    </source>
</evidence>
<evidence type="ECO:0000256" key="6">
    <source>
        <dbReference type="ARBA" id="ARBA00022723"/>
    </source>
</evidence>
<dbReference type="PANTHER" id="PTHR33693">
    <property type="entry name" value="TYPE-5 URACIL-DNA GLYCOSYLASE"/>
    <property type="match status" value="1"/>
</dbReference>
<keyword evidence="5" id="KW-0004">4Fe-4S</keyword>
<name>A0A6N9TSC0_DISTH</name>
<dbReference type="Gene3D" id="3.40.470.10">
    <property type="entry name" value="Uracil-DNA glycosylase-like domain"/>
    <property type="match status" value="1"/>
</dbReference>
<proteinExistence type="inferred from homology"/>
<organism evidence="13 14">
    <name type="scientific">Dissulfurirhabdus thermomarina</name>
    <dbReference type="NCBI Taxonomy" id="1765737"/>
    <lineage>
        <taxon>Bacteria</taxon>
        <taxon>Deltaproteobacteria</taxon>
        <taxon>Dissulfurirhabdaceae</taxon>
        <taxon>Dissulfurirhabdus</taxon>
    </lineage>
</organism>
<evidence type="ECO:0000256" key="5">
    <source>
        <dbReference type="ARBA" id="ARBA00022485"/>
    </source>
</evidence>
<dbReference type="SMART" id="SM00986">
    <property type="entry name" value="UDG"/>
    <property type="match status" value="1"/>
</dbReference>
<evidence type="ECO:0000259" key="12">
    <source>
        <dbReference type="SMART" id="SM00986"/>
    </source>
</evidence>
<accession>A0A6N9TSC0</accession>
<evidence type="ECO:0000256" key="7">
    <source>
        <dbReference type="ARBA" id="ARBA00022763"/>
    </source>
</evidence>
<evidence type="ECO:0000256" key="11">
    <source>
        <dbReference type="ARBA" id="ARBA00023204"/>
    </source>
</evidence>
<evidence type="ECO:0000256" key="4">
    <source>
        <dbReference type="ARBA" id="ARBA00019403"/>
    </source>
</evidence>
<protein>
    <recommendedName>
        <fullName evidence="4">Type-4 uracil-DNA glycosylase</fullName>
        <ecNumber evidence="3">3.2.2.27</ecNumber>
    </recommendedName>
</protein>
<comment type="catalytic activity">
    <reaction evidence="1">
        <text>Hydrolyzes single-stranded DNA or mismatched double-stranded DNA and polynucleotides, releasing free uracil.</text>
        <dbReference type="EC" id="3.2.2.27"/>
    </reaction>
</comment>
<keyword evidence="14" id="KW-1185">Reference proteome</keyword>
<reference evidence="13 14" key="1">
    <citation type="submission" date="2020-02" db="EMBL/GenBank/DDBJ databases">
        <title>Comparative genomics of sulfur disproportionating microorganisms.</title>
        <authorList>
            <person name="Ward L.M."/>
            <person name="Bertran E."/>
            <person name="Johnston D.T."/>
        </authorList>
    </citation>
    <scope>NUCLEOTIDE SEQUENCE [LARGE SCALE GENOMIC DNA]</scope>
    <source>
        <strain evidence="13 14">DSM 100025</strain>
    </source>
</reference>
<gene>
    <name evidence="13" type="ORF">G3N55_05760</name>
</gene>
<dbReference type="AlphaFoldDB" id="A0A6N9TSC0"/>